<sequence length="260" mass="29341">MALPIWIPDALRSERQGVSRVFWRCVEAQHIVSTLQLVDTLDEQRILEDMLEETKPPVPPDCAGLHYLYMTPFRYGLYPNGSRFRRAGPTPGVYYVSEEPATAIIETAFHLLLFYADSPGTPFPAQPSEHTAFDVPVRTDAAIDLMSKPFSDAANLWTHPNDYEACQQLEEAARAESIGLIRYASVRDPEHRPNAAILSCAAFAAATPTQNQTWRLWFNKTGVHTICEFRGERFGIPALAWETDERLKRLFSADTTQKTP</sequence>
<dbReference type="OrthoDB" id="7300555at2"/>
<dbReference type="InterPro" id="IPR014914">
    <property type="entry name" value="RES_dom"/>
</dbReference>
<gene>
    <name evidence="2" type="ORF">DCG65_00480</name>
    <name evidence="3" type="ORF">HY36_14240</name>
</gene>
<reference evidence="2 5" key="2">
    <citation type="journal article" date="2018" name="Nat. Biotechnol.">
        <title>A standardized bacterial taxonomy based on genome phylogeny substantially revises the tree of life.</title>
        <authorList>
            <person name="Parks D.H."/>
            <person name="Chuvochina M."/>
            <person name="Waite D.W."/>
            <person name="Rinke C."/>
            <person name="Skarshewski A."/>
            <person name="Chaumeil P.A."/>
            <person name="Hugenholtz P."/>
        </authorList>
    </citation>
    <scope>NUCLEOTIDE SEQUENCE [LARGE SCALE GENOMIC DNA]</scope>
    <source>
        <strain evidence="2">UBA8557</strain>
    </source>
</reference>
<dbReference type="EMBL" id="DMBR01000017">
    <property type="protein sequence ID" value="HAE93005.1"/>
    <property type="molecule type" value="Genomic_DNA"/>
</dbReference>
<feature type="domain" description="RES" evidence="1">
    <location>
        <begin position="72"/>
        <end position="209"/>
    </location>
</feature>
<evidence type="ECO:0000313" key="2">
    <source>
        <dbReference type="EMBL" id="HAE93005.1"/>
    </source>
</evidence>
<dbReference type="eggNOG" id="ENOG502ZAMM">
    <property type="taxonomic scope" value="Bacteria"/>
</dbReference>
<dbReference type="PATRIC" id="fig|1280948.3.peg.1085"/>
<accession>A0A059E7X9</accession>
<evidence type="ECO:0000313" key="3">
    <source>
        <dbReference type="EMBL" id="KCZ63647.1"/>
    </source>
</evidence>
<evidence type="ECO:0000259" key="1">
    <source>
        <dbReference type="SMART" id="SM00953"/>
    </source>
</evidence>
<evidence type="ECO:0000313" key="4">
    <source>
        <dbReference type="Proteomes" id="UP000024547"/>
    </source>
</evidence>
<dbReference type="AlphaFoldDB" id="A0A059E7X9"/>
<dbReference type="Pfam" id="PF08808">
    <property type="entry name" value="RES"/>
    <property type="match status" value="1"/>
</dbReference>
<dbReference type="STRING" id="1280948.HY36_14240"/>
<evidence type="ECO:0000313" key="5">
    <source>
        <dbReference type="Proteomes" id="UP000259173"/>
    </source>
</evidence>
<organism evidence="3 4">
    <name type="scientific">Hyphomonas atlantica</name>
    <dbReference type="NCBI Taxonomy" id="1280948"/>
    <lineage>
        <taxon>Bacteria</taxon>
        <taxon>Pseudomonadati</taxon>
        <taxon>Pseudomonadota</taxon>
        <taxon>Alphaproteobacteria</taxon>
        <taxon>Hyphomonadales</taxon>
        <taxon>Hyphomonadaceae</taxon>
        <taxon>Hyphomonas</taxon>
    </lineage>
</organism>
<dbReference type="EMBL" id="AWFH01000005">
    <property type="protein sequence ID" value="KCZ63647.1"/>
    <property type="molecule type" value="Genomic_DNA"/>
</dbReference>
<proteinExistence type="predicted"/>
<name>A0A059E7X9_9PROT</name>
<keyword evidence="4" id="KW-1185">Reference proteome</keyword>
<dbReference type="Proteomes" id="UP000259173">
    <property type="component" value="Unassembled WGS sequence"/>
</dbReference>
<protein>
    <submittedName>
        <fullName evidence="2">RES domain-containing protein</fullName>
    </submittedName>
</protein>
<dbReference type="SMART" id="SM00953">
    <property type="entry name" value="RES"/>
    <property type="match status" value="1"/>
</dbReference>
<reference evidence="3 4" key="1">
    <citation type="journal article" date="2014" name="Antonie Van Leeuwenhoek">
        <title>Hyphomonas beringensis sp. nov. and Hyphomonas chukchiensis sp. nov., isolated from surface seawater of the Bering Sea and Chukchi Sea.</title>
        <authorList>
            <person name="Li C."/>
            <person name="Lai Q."/>
            <person name="Li G."/>
            <person name="Dong C."/>
            <person name="Wang J."/>
            <person name="Liao Y."/>
            <person name="Shao Z."/>
        </authorList>
    </citation>
    <scope>NUCLEOTIDE SEQUENCE [LARGE SCALE GENOMIC DNA]</scope>
    <source>
        <strain evidence="3 4">22II1-22F38</strain>
    </source>
</reference>
<dbReference type="RefSeq" id="WP_035549541.1">
    <property type="nucleotide sequence ID" value="NZ_AWFH01000005.1"/>
</dbReference>
<comment type="caution">
    <text evidence="3">The sequence shown here is derived from an EMBL/GenBank/DDBJ whole genome shotgun (WGS) entry which is preliminary data.</text>
</comment>
<dbReference type="Proteomes" id="UP000024547">
    <property type="component" value="Unassembled WGS sequence"/>
</dbReference>